<name>A0A0E9WCI5_ANGAN</name>
<proteinExistence type="predicted"/>
<reference evidence="1" key="1">
    <citation type="submission" date="2014-11" db="EMBL/GenBank/DDBJ databases">
        <authorList>
            <person name="Amaro Gonzalez C."/>
        </authorList>
    </citation>
    <scope>NUCLEOTIDE SEQUENCE</scope>
</reference>
<protein>
    <submittedName>
        <fullName evidence="1">Uncharacterized protein</fullName>
    </submittedName>
</protein>
<dbReference type="EMBL" id="GBXM01021374">
    <property type="protein sequence ID" value="JAH87203.1"/>
    <property type="molecule type" value="Transcribed_RNA"/>
</dbReference>
<sequence>MVLVNAQDAMSILTAYKCGICEAVCCLAKKCLPTIYSMVSSPMLHK</sequence>
<dbReference type="AlphaFoldDB" id="A0A0E9WCI5"/>
<evidence type="ECO:0000313" key="1">
    <source>
        <dbReference type="EMBL" id="JAH87203.1"/>
    </source>
</evidence>
<accession>A0A0E9WCI5</accession>
<organism evidence="1">
    <name type="scientific">Anguilla anguilla</name>
    <name type="common">European freshwater eel</name>
    <name type="synonym">Muraena anguilla</name>
    <dbReference type="NCBI Taxonomy" id="7936"/>
    <lineage>
        <taxon>Eukaryota</taxon>
        <taxon>Metazoa</taxon>
        <taxon>Chordata</taxon>
        <taxon>Craniata</taxon>
        <taxon>Vertebrata</taxon>
        <taxon>Euteleostomi</taxon>
        <taxon>Actinopterygii</taxon>
        <taxon>Neopterygii</taxon>
        <taxon>Teleostei</taxon>
        <taxon>Anguilliformes</taxon>
        <taxon>Anguillidae</taxon>
        <taxon>Anguilla</taxon>
    </lineage>
</organism>
<reference evidence="1" key="2">
    <citation type="journal article" date="2015" name="Fish Shellfish Immunol.">
        <title>Early steps in the European eel (Anguilla anguilla)-Vibrio vulnificus interaction in the gills: Role of the RtxA13 toxin.</title>
        <authorList>
            <person name="Callol A."/>
            <person name="Pajuelo D."/>
            <person name="Ebbesson L."/>
            <person name="Teles M."/>
            <person name="MacKenzie S."/>
            <person name="Amaro C."/>
        </authorList>
    </citation>
    <scope>NUCLEOTIDE SEQUENCE</scope>
</reference>